<feature type="compositionally biased region" description="Low complexity" evidence="1">
    <location>
        <begin position="18"/>
        <end position="40"/>
    </location>
</feature>
<dbReference type="AlphaFoldDB" id="A0AA88UZM3"/>
<sequence>MAQSDGKRRQTSSSIIVGQRGQGQRQGQAQGAYRTGQTQQSDDPGADSPPAGGNGHLKAHHDLQANRRDLGRQPDWESEDP</sequence>
<gene>
    <name evidence="2" type="ORF">RJ639_024204</name>
</gene>
<comment type="caution">
    <text evidence="2">The sequence shown here is derived from an EMBL/GenBank/DDBJ whole genome shotgun (WGS) entry which is preliminary data.</text>
</comment>
<evidence type="ECO:0000313" key="2">
    <source>
        <dbReference type="EMBL" id="KAK2998460.1"/>
    </source>
</evidence>
<organism evidence="2 3">
    <name type="scientific">Escallonia herrerae</name>
    <dbReference type="NCBI Taxonomy" id="1293975"/>
    <lineage>
        <taxon>Eukaryota</taxon>
        <taxon>Viridiplantae</taxon>
        <taxon>Streptophyta</taxon>
        <taxon>Embryophyta</taxon>
        <taxon>Tracheophyta</taxon>
        <taxon>Spermatophyta</taxon>
        <taxon>Magnoliopsida</taxon>
        <taxon>eudicotyledons</taxon>
        <taxon>Gunneridae</taxon>
        <taxon>Pentapetalae</taxon>
        <taxon>asterids</taxon>
        <taxon>campanulids</taxon>
        <taxon>Escalloniales</taxon>
        <taxon>Escalloniaceae</taxon>
        <taxon>Escallonia</taxon>
    </lineage>
</organism>
<reference evidence="2" key="1">
    <citation type="submission" date="2022-12" db="EMBL/GenBank/DDBJ databases">
        <title>Draft genome assemblies for two species of Escallonia (Escalloniales).</title>
        <authorList>
            <person name="Chanderbali A."/>
            <person name="Dervinis C."/>
            <person name="Anghel I."/>
            <person name="Soltis D."/>
            <person name="Soltis P."/>
            <person name="Zapata F."/>
        </authorList>
    </citation>
    <scope>NUCLEOTIDE SEQUENCE</scope>
    <source>
        <strain evidence="2">UCBG64.0493</strain>
        <tissue evidence="2">Leaf</tissue>
    </source>
</reference>
<proteinExistence type="predicted"/>
<evidence type="ECO:0000313" key="3">
    <source>
        <dbReference type="Proteomes" id="UP001188597"/>
    </source>
</evidence>
<feature type="region of interest" description="Disordered" evidence="1">
    <location>
        <begin position="1"/>
        <end position="81"/>
    </location>
</feature>
<accession>A0AA88UZM3</accession>
<dbReference type="Proteomes" id="UP001188597">
    <property type="component" value="Unassembled WGS sequence"/>
</dbReference>
<protein>
    <submittedName>
        <fullName evidence="2">Uncharacterized protein</fullName>
    </submittedName>
</protein>
<dbReference type="EMBL" id="JAVXUP010003643">
    <property type="protein sequence ID" value="KAK2998460.1"/>
    <property type="molecule type" value="Genomic_DNA"/>
</dbReference>
<feature type="compositionally biased region" description="Basic and acidic residues" evidence="1">
    <location>
        <begin position="60"/>
        <end position="75"/>
    </location>
</feature>
<name>A0AA88UZM3_9ASTE</name>
<evidence type="ECO:0000256" key="1">
    <source>
        <dbReference type="SAM" id="MobiDB-lite"/>
    </source>
</evidence>
<keyword evidence="3" id="KW-1185">Reference proteome</keyword>